<dbReference type="SUPFAM" id="SSF53686">
    <property type="entry name" value="Tryptophan synthase beta subunit-like PLP-dependent enzymes"/>
    <property type="match status" value="1"/>
</dbReference>
<dbReference type="PIRSF" id="PIRSF006278">
    <property type="entry name" value="ACCD_DCysDesulf"/>
    <property type="match status" value="1"/>
</dbReference>
<accession>A0ABN0VUA2</accession>
<dbReference type="InterPro" id="IPR005966">
    <property type="entry name" value="D-Cys_desShydrase"/>
</dbReference>
<dbReference type="PANTHER" id="PTHR43780:SF2">
    <property type="entry name" value="1-AMINOCYCLOPROPANE-1-CARBOXYLATE DEAMINASE-RELATED"/>
    <property type="match status" value="1"/>
</dbReference>
<evidence type="ECO:0000256" key="3">
    <source>
        <dbReference type="ARBA" id="ARBA00022898"/>
    </source>
</evidence>
<dbReference type="NCBIfam" id="NF003031">
    <property type="entry name" value="PRK03910.1-4"/>
    <property type="match status" value="1"/>
</dbReference>
<dbReference type="PANTHER" id="PTHR43780">
    <property type="entry name" value="1-AMINOCYCLOPROPANE-1-CARBOXYLATE DEAMINASE-RELATED"/>
    <property type="match status" value="1"/>
</dbReference>
<keyword evidence="6" id="KW-1185">Reference proteome</keyword>
<sequence>MNLARFPRRRYTPTFTPIERLDHLSDAFGGPSIYFKRDDLLGLAGGGNKTRKLEFIIADALEKGADTIITCGGIQSNHCRLTLAAAIKEKLKCILILEENLDSDGAEPDFNGNYFLYHLMGAENIKVVPNGTDLIAEMEKVAEQVKAEGHSPYVVPVGGSTPVGALGYVACAQEILVQSFEQGLNFDSVICVSGSGGMQAGLIAGFSGSQSGVPVVGVNVSRGKAEQEEKVYKLVEETVSHLGLEVPTPREVVTCFDEYVGPGYALPTPEMVEAVKLIAKTEGILLDPVYTGKALAGVIDLVRKGYFKKDQNILVVHSGGSPALYANAGLFGTGGQV</sequence>
<evidence type="ECO:0000313" key="5">
    <source>
        <dbReference type="EMBL" id="GAA0317152.1"/>
    </source>
</evidence>
<dbReference type="RefSeq" id="WP_343795990.1">
    <property type="nucleotide sequence ID" value="NZ_BAAADJ010000004.1"/>
</dbReference>
<feature type="domain" description="Tryptophan synthase beta chain-like PALP" evidence="4">
    <location>
        <begin position="15"/>
        <end position="319"/>
    </location>
</feature>
<dbReference type="EMBL" id="BAAADJ010000004">
    <property type="protein sequence ID" value="GAA0317152.1"/>
    <property type="molecule type" value="Genomic_DNA"/>
</dbReference>
<dbReference type="InterPro" id="IPR036052">
    <property type="entry name" value="TrpB-like_PALP_sf"/>
</dbReference>
<gene>
    <name evidence="5" type="ORF">GCM10008967_04650</name>
</gene>
<dbReference type="InterPro" id="IPR001926">
    <property type="entry name" value="TrpB-like_PALP"/>
</dbReference>
<protein>
    <submittedName>
        <fullName evidence="5">D-cysteine desulfhydrase</fullName>
    </submittedName>
</protein>
<comment type="similarity">
    <text evidence="2">Belongs to the ACC deaminase/D-cysteine desulfhydrase family.</text>
</comment>
<dbReference type="NCBIfam" id="TIGR01275">
    <property type="entry name" value="ACC_deam_rel"/>
    <property type="match status" value="1"/>
</dbReference>
<name>A0ABN0VUA2_9BACI</name>
<reference evidence="5 6" key="1">
    <citation type="journal article" date="2019" name="Int. J. Syst. Evol. Microbiol.">
        <title>The Global Catalogue of Microorganisms (GCM) 10K type strain sequencing project: providing services to taxonomists for standard genome sequencing and annotation.</title>
        <authorList>
            <consortium name="The Broad Institute Genomics Platform"/>
            <consortium name="The Broad Institute Genome Sequencing Center for Infectious Disease"/>
            <person name="Wu L."/>
            <person name="Ma J."/>
        </authorList>
    </citation>
    <scope>NUCLEOTIDE SEQUENCE [LARGE SCALE GENOMIC DNA]</scope>
    <source>
        <strain evidence="5 6">JCM 9731</strain>
    </source>
</reference>
<evidence type="ECO:0000259" key="4">
    <source>
        <dbReference type="Pfam" id="PF00291"/>
    </source>
</evidence>
<evidence type="ECO:0000313" key="6">
    <source>
        <dbReference type="Proteomes" id="UP001500782"/>
    </source>
</evidence>
<keyword evidence="3" id="KW-0663">Pyridoxal phosphate</keyword>
<organism evidence="5 6">
    <name type="scientific">Bacillus carboniphilus</name>
    <dbReference type="NCBI Taxonomy" id="86663"/>
    <lineage>
        <taxon>Bacteria</taxon>
        <taxon>Bacillati</taxon>
        <taxon>Bacillota</taxon>
        <taxon>Bacilli</taxon>
        <taxon>Bacillales</taxon>
        <taxon>Bacillaceae</taxon>
        <taxon>Bacillus</taxon>
    </lineage>
</organism>
<dbReference type="Pfam" id="PF00291">
    <property type="entry name" value="PALP"/>
    <property type="match status" value="1"/>
</dbReference>
<evidence type="ECO:0000256" key="2">
    <source>
        <dbReference type="ARBA" id="ARBA00008639"/>
    </source>
</evidence>
<dbReference type="Gene3D" id="3.40.50.1100">
    <property type="match status" value="2"/>
</dbReference>
<dbReference type="InterPro" id="IPR027278">
    <property type="entry name" value="ACCD_DCysDesulf"/>
</dbReference>
<dbReference type="Proteomes" id="UP001500782">
    <property type="component" value="Unassembled WGS sequence"/>
</dbReference>
<comment type="caution">
    <text evidence="5">The sequence shown here is derived from an EMBL/GenBank/DDBJ whole genome shotgun (WGS) entry which is preliminary data.</text>
</comment>
<comment type="cofactor">
    <cofactor evidence="1">
        <name>pyridoxal 5'-phosphate</name>
        <dbReference type="ChEBI" id="CHEBI:597326"/>
    </cofactor>
</comment>
<proteinExistence type="inferred from homology"/>
<evidence type="ECO:0000256" key="1">
    <source>
        <dbReference type="ARBA" id="ARBA00001933"/>
    </source>
</evidence>